<evidence type="ECO:0000313" key="1">
    <source>
        <dbReference type="EMBL" id="GFS04046.1"/>
    </source>
</evidence>
<dbReference type="AlphaFoldDB" id="A0AAV4I4X6"/>
<accession>A0AAV4I4X6</accession>
<keyword evidence="2" id="KW-1185">Reference proteome</keyword>
<gene>
    <name evidence="1" type="ORF">ElyMa_002903100</name>
</gene>
<organism evidence="1 2">
    <name type="scientific">Elysia marginata</name>
    <dbReference type="NCBI Taxonomy" id="1093978"/>
    <lineage>
        <taxon>Eukaryota</taxon>
        <taxon>Metazoa</taxon>
        <taxon>Spiralia</taxon>
        <taxon>Lophotrochozoa</taxon>
        <taxon>Mollusca</taxon>
        <taxon>Gastropoda</taxon>
        <taxon>Heterobranchia</taxon>
        <taxon>Euthyneura</taxon>
        <taxon>Panpulmonata</taxon>
        <taxon>Sacoglossa</taxon>
        <taxon>Placobranchoidea</taxon>
        <taxon>Plakobranchidae</taxon>
        <taxon>Elysia</taxon>
    </lineage>
</organism>
<protein>
    <submittedName>
        <fullName evidence="1">Uncharacterized protein</fullName>
    </submittedName>
</protein>
<name>A0AAV4I4X6_9GAST</name>
<dbReference type="EMBL" id="BMAT01005997">
    <property type="protein sequence ID" value="GFS04046.1"/>
    <property type="molecule type" value="Genomic_DNA"/>
</dbReference>
<proteinExistence type="predicted"/>
<reference evidence="1 2" key="1">
    <citation type="journal article" date="2021" name="Elife">
        <title>Chloroplast acquisition without the gene transfer in kleptoplastic sea slugs, Plakobranchus ocellatus.</title>
        <authorList>
            <person name="Maeda T."/>
            <person name="Takahashi S."/>
            <person name="Yoshida T."/>
            <person name="Shimamura S."/>
            <person name="Takaki Y."/>
            <person name="Nagai Y."/>
            <person name="Toyoda A."/>
            <person name="Suzuki Y."/>
            <person name="Arimoto A."/>
            <person name="Ishii H."/>
            <person name="Satoh N."/>
            <person name="Nishiyama T."/>
            <person name="Hasebe M."/>
            <person name="Maruyama T."/>
            <person name="Minagawa J."/>
            <person name="Obokata J."/>
            <person name="Shigenobu S."/>
        </authorList>
    </citation>
    <scope>NUCLEOTIDE SEQUENCE [LARGE SCALE GENOMIC DNA]</scope>
</reference>
<evidence type="ECO:0000313" key="2">
    <source>
        <dbReference type="Proteomes" id="UP000762676"/>
    </source>
</evidence>
<dbReference type="Proteomes" id="UP000762676">
    <property type="component" value="Unassembled WGS sequence"/>
</dbReference>
<comment type="caution">
    <text evidence="1">The sequence shown here is derived from an EMBL/GenBank/DDBJ whole genome shotgun (WGS) entry which is preliminary data.</text>
</comment>
<sequence>MASSNTGPRFDRRSVRAVCLTKETDTDVYDCLLPCDMVSVVTLRLYHRAPGRTWGDTLPGTSLRYRDGGGLEFGTVEPFSVEILFPL</sequence>